<keyword evidence="1" id="KW-0732">Signal</keyword>
<feature type="signal peptide" evidence="1">
    <location>
        <begin position="1"/>
        <end position="18"/>
    </location>
</feature>
<evidence type="ECO:0008006" key="4">
    <source>
        <dbReference type="Google" id="ProtNLM"/>
    </source>
</evidence>
<sequence length="127" mass="13395">MVRFALFVLPLFFPVASAAAGQAPTPADLAQQNLAIAVSVQEQLLACWSLPPGYEDKRISVGLAFFGDGTLDGEPYVELDSVRTAGQYPVFMQSIAAAIAACLPFEGLGDLGAGSGERFDITVHFQS</sequence>
<dbReference type="Proteomes" id="UP000602124">
    <property type="component" value="Unassembled WGS sequence"/>
</dbReference>
<evidence type="ECO:0000313" key="3">
    <source>
        <dbReference type="Proteomes" id="UP000602124"/>
    </source>
</evidence>
<organism evidence="2 3">
    <name type="scientific">Devosia sediminis</name>
    <dbReference type="NCBI Taxonomy" id="2798801"/>
    <lineage>
        <taxon>Bacteria</taxon>
        <taxon>Pseudomonadati</taxon>
        <taxon>Pseudomonadota</taxon>
        <taxon>Alphaproteobacteria</taxon>
        <taxon>Hyphomicrobiales</taxon>
        <taxon>Devosiaceae</taxon>
        <taxon>Devosia</taxon>
    </lineage>
</organism>
<name>A0A934MM35_9HYPH</name>
<keyword evidence="3" id="KW-1185">Reference proteome</keyword>
<proteinExistence type="predicted"/>
<gene>
    <name evidence="2" type="ORF">JEQ47_13775</name>
</gene>
<accession>A0A934MM35</accession>
<comment type="caution">
    <text evidence="2">The sequence shown here is derived from an EMBL/GenBank/DDBJ whole genome shotgun (WGS) entry which is preliminary data.</text>
</comment>
<dbReference type="AlphaFoldDB" id="A0A934MM35"/>
<evidence type="ECO:0000256" key="1">
    <source>
        <dbReference type="SAM" id="SignalP"/>
    </source>
</evidence>
<dbReference type="EMBL" id="JAEKMH010000003">
    <property type="protein sequence ID" value="MBJ3785790.1"/>
    <property type="molecule type" value="Genomic_DNA"/>
</dbReference>
<evidence type="ECO:0000313" key="2">
    <source>
        <dbReference type="EMBL" id="MBJ3785790.1"/>
    </source>
</evidence>
<protein>
    <recommendedName>
        <fullName evidence="4">TonB C-terminal domain-containing protein</fullName>
    </recommendedName>
</protein>
<dbReference type="RefSeq" id="WP_198877017.1">
    <property type="nucleotide sequence ID" value="NZ_JAEKMH010000003.1"/>
</dbReference>
<reference evidence="2" key="1">
    <citation type="submission" date="2020-12" db="EMBL/GenBank/DDBJ databases">
        <title>Devosia sp. MSA67 isolated from Mo River.</title>
        <authorList>
            <person name="Ma F."/>
            <person name="Zi Z."/>
        </authorList>
    </citation>
    <scope>NUCLEOTIDE SEQUENCE</scope>
    <source>
        <strain evidence="2">MSA67</strain>
    </source>
</reference>
<feature type="chain" id="PRO_5037106581" description="TonB C-terminal domain-containing protein" evidence="1">
    <location>
        <begin position="19"/>
        <end position="127"/>
    </location>
</feature>